<dbReference type="Proteomes" id="UP001165083">
    <property type="component" value="Unassembled WGS sequence"/>
</dbReference>
<dbReference type="OrthoDB" id="194468at2759"/>
<reference evidence="3" key="1">
    <citation type="submission" date="2023-04" db="EMBL/GenBank/DDBJ databases">
        <title>Phytophthora lilii NBRC 32176.</title>
        <authorList>
            <person name="Ichikawa N."/>
            <person name="Sato H."/>
            <person name="Tonouchi N."/>
        </authorList>
    </citation>
    <scope>NUCLEOTIDE SEQUENCE</scope>
    <source>
        <strain evidence="3">NBRC 32176</strain>
    </source>
</reference>
<dbReference type="AlphaFoldDB" id="A0A9W6TRB6"/>
<protein>
    <submittedName>
        <fullName evidence="3">Unnamed protein product</fullName>
    </submittedName>
</protein>
<dbReference type="Pfam" id="PF13191">
    <property type="entry name" value="AAA_16"/>
    <property type="match status" value="1"/>
</dbReference>
<keyword evidence="4" id="KW-1185">Reference proteome</keyword>
<dbReference type="SUPFAM" id="SSF52540">
    <property type="entry name" value="P-loop containing nucleoside triphosphate hydrolases"/>
    <property type="match status" value="1"/>
</dbReference>
<accession>A0A9W6TRB6</accession>
<proteinExistence type="predicted"/>
<comment type="caution">
    <text evidence="3">The sequence shown here is derived from an EMBL/GenBank/DDBJ whole genome shotgun (WGS) entry which is preliminary data.</text>
</comment>
<evidence type="ECO:0000313" key="4">
    <source>
        <dbReference type="Proteomes" id="UP001165083"/>
    </source>
</evidence>
<dbReference type="InterPro" id="IPR041664">
    <property type="entry name" value="AAA_16"/>
</dbReference>
<evidence type="ECO:0000256" key="1">
    <source>
        <dbReference type="SAM" id="MobiDB-lite"/>
    </source>
</evidence>
<sequence length="861" mass="95715">MTVKGKTEPIQVFPVQLYSQAAEASRSNLSETSCPAPYRCSDILDAVPLFGSNPKSSNIESTTHRALVVCGDSGTGKTMLVNHVVQRHSLRCFKGSGDSMDTAVDFHAWRGIAKVMATTLVKASQSKASLPSLDVTGLNRDITAGVVNSTGLDMIRSSNLTIHRLSQHGRPSRTSTLTTHTEHSDDHDSEVDLDSSFTQRITDNGKLSAVDTTGSNTQRVTVLDYLVMNQQVTKETLKILRNWFPYDDTSAATATAESTSEKGEGMLKSFRQVLFSMISVISAAKPIMLVFDDAQWMDNRSLSLVLKVLEELPNVYVLITVRGISKHTASARSMLLALVMSLPSVDTRQMNCFTYQETSLFLCQQYHITIMDTQVLEFVFERTEGNPGSLIKLVNFMLDTKYIAIEPECNNIVILKDLDEMDTLVPQHIRARVMSIVDSLDALAQTALKLLSINPQPSEERMVNGVLTLLSASHQDGSMSEISGIRLKVPRPTSEMSLLRQVRESLIPCEKALLTIDSHNKLYFFNTEEMRLVVYDTMLPSQRKVLHGLYAEWLRYAASKMGRDSLTPPSPATVGSMSSAANLTAVAETSKPPVVRPMPYQQYSLLGYHLSQSDNPKAALEAYYLAAEGAMEAKELGFAEDCMHTSSKILSTHPRINDMSELDTILLRSRIEFIRGTIAVENNDLNLAVTHMSYVTRLFNRKGSVLRHYTNNVQREGLPIRSAVSFTGSRRTSFPMSTVDSAPATPGCFGLFPDSAGLEGIQGRCMPRLFSFNSIFPSRSAGPLGPRQLTAKSKRSKMSTRLRPNRIQAEQTLEALDHINFYRRKASALIKQINYAKKKQDDMHRHIQKFAQRSLQTKDKR</sequence>
<dbReference type="EMBL" id="BSXW01000312">
    <property type="protein sequence ID" value="GMF18306.1"/>
    <property type="molecule type" value="Genomic_DNA"/>
</dbReference>
<feature type="domain" description="Orc1-like AAA ATPase" evidence="2">
    <location>
        <begin position="62"/>
        <end position="317"/>
    </location>
</feature>
<name>A0A9W6TRB6_9STRA</name>
<evidence type="ECO:0000313" key="3">
    <source>
        <dbReference type="EMBL" id="GMF18306.1"/>
    </source>
</evidence>
<dbReference type="PANTHER" id="PTHR47455:SF1">
    <property type="entry name" value="GUANYLATE CYCLASE DOMAIN-CONTAINING PROTEIN"/>
    <property type="match status" value="1"/>
</dbReference>
<dbReference type="InterPro" id="IPR027417">
    <property type="entry name" value="P-loop_NTPase"/>
</dbReference>
<dbReference type="PANTHER" id="PTHR47455">
    <property type="entry name" value="ADENYLYL CYCLASE BETA"/>
    <property type="match status" value="1"/>
</dbReference>
<organism evidence="3 4">
    <name type="scientific">Phytophthora lilii</name>
    <dbReference type="NCBI Taxonomy" id="2077276"/>
    <lineage>
        <taxon>Eukaryota</taxon>
        <taxon>Sar</taxon>
        <taxon>Stramenopiles</taxon>
        <taxon>Oomycota</taxon>
        <taxon>Peronosporomycetes</taxon>
        <taxon>Peronosporales</taxon>
        <taxon>Peronosporaceae</taxon>
        <taxon>Phytophthora</taxon>
    </lineage>
</organism>
<gene>
    <name evidence="3" type="ORF">Plil01_000683500</name>
</gene>
<feature type="region of interest" description="Disordered" evidence="1">
    <location>
        <begin position="166"/>
        <end position="193"/>
    </location>
</feature>
<evidence type="ECO:0000259" key="2">
    <source>
        <dbReference type="Pfam" id="PF13191"/>
    </source>
</evidence>